<feature type="domain" description="HAT C-terminal dimerisation" evidence="2">
    <location>
        <begin position="6"/>
        <end position="63"/>
    </location>
</feature>
<comment type="caution">
    <text evidence="3">The sequence shown here is derived from an EMBL/GenBank/DDBJ whole genome shotgun (WGS) entry which is preliminary data.</text>
</comment>
<sequence>MENSLECCFPNVETPLRIYLSLMVTNCTGERLFLKLKQIKNELRTTMSQNRLNNFTLMSIEHEILHQLNVSDIINKFSHAKAQRAQFPYQLQVKVQRQLLFTDGDSETKQVVSLQEGCVTAILHWNWFQGFFDFNDFNIIHVKIIIIIVIIKVHHLLSFFLLVTHYTFSLLLFTVDFRFRISTLV</sequence>
<dbReference type="Pfam" id="PF05699">
    <property type="entry name" value="Dimer_Tnp_hAT"/>
    <property type="match status" value="1"/>
</dbReference>
<evidence type="ECO:0000256" key="1">
    <source>
        <dbReference type="SAM" id="Phobius"/>
    </source>
</evidence>
<organism evidence="3 4">
    <name type="scientific">Dryococelus australis</name>
    <dbReference type="NCBI Taxonomy" id="614101"/>
    <lineage>
        <taxon>Eukaryota</taxon>
        <taxon>Metazoa</taxon>
        <taxon>Ecdysozoa</taxon>
        <taxon>Arthropoda</taxon>
        <taxon>Hexapoda</taxon>
        <taxon>Insecta</taxon>
        <taxon>Pterygota</taxon>
        <taxon>Neoptera</taxon>
        <taxon>Polyneoptera</taxon>
        <taxon>Phasmatodea</taxon>
        <taxon>Verophasmatodea</taxon>
        <taxon>Anareolatae</taxon>
        <taxon>Phasmatidae</taxon>
        <taxon>Eurycanthinae</taxon>
        <taxon>Dryococelus</taxon>
    </lineage>
</organism>
<evidence type="ECO:0000259" key="2">
    <source>
        <dbReference type="Pfam" id="PF05699"/>
    </source>
</evidence>
<gene>
    <name evidence="3" type="ORF">PR048_000788</name>
</gene>
<name>A0ABQ9IFL1_9NEOP</name>
<proteinExistence type="predicted"/>
<keyword evidence="1" id="KW-0472">Membrane</keyword>
<dbReference type="PANTHER" id="PTHR45749:SF23">
    <property type="entry name" value="ZINC FINGER MYM-TYPE PROTEIN 1-LIKE"/>
    <property type="match status" value="1"/>
</dbReference>
<keyword evidence="1" id="KW-0812">Transmembrane</keyword>
<dbReference type="EMBL" id="JARBHB010000001">
    <property type="protein sequence ID" value="KAJ8895455.1"/>
    <property type="molecule type" value="Genomic_DNA"/>
</dbReference>
<accession>A0ABQ9IFL1</accession>
<keyword evidence="4" id="KW-1185">Reference proteome</keyword>
<feature type="transmembrane region" description="Helical" evidence="1">
    <location>
        <begin position="144"/>
        <end position="173"/>
    </location>
</feature>
<evidence type="ECO:0000313" key="3">
    <source>
        <dbReference type="EMBL" id="KAJ8895455.1"/>
    </source>
</evidence>
<reference evidence="3 4" key="1">
    <citation type="submission" date="2023-02" db="EMBL/GenBank/DDBJ databases">
        <title>LHISI_Scaffold_Assembly.</title>
        <authorList>
            <person name="Stuart O.P."/>
            <person name="Cleave R."/>
            <person name="Magrath M.J.L."/>
            <person name="Mikheyev A.S."/>
        </authorList>
    </citation>
    <scope>NUCLEOTIDE SEQUENCE [LARGE SCALE GENOMIC DNA]</scope>
    <source>
        <strain evidence="3">Daus_M_001</strain>
        <tissue evidence="3">Leg muscle</tissue>
    </source>
</reference>
<keyword evidence="1" id="KW-1133">Transmembrane helix</keyword>
<dbReference type="InterPro" id="IPR008906">
    <property type="entry name" value="HATC_C_dom"/>
</dbReference>
<dbReference type="PANTHER" id="PTHR45749">
    <property type="match status" value="1"/>
</dbReference>
<protein>
    <recommendedName>
        <fullName evidence="2">HAT C-terminal dimerisation domain-containing protein</fullName>
    </recommendedName>
</protein>
<dbReference type="Proteomes" id="UP001159363">
    <property type="component" value="Chromosome 1"/>
</dbReference>
<evidence type="ECO:0000313" key="4">
    <source>
        <dbReference type="Proteomes" id="UP001159363"/>
    </source>
</evidence>